<comment type="caution">
    <text evidence="1">The sequence shown here is derived from an EMBL/GenBank/DDBJ whole genome shotgun (WGS) entry which is preliminary data.</text>
</comment>
<evidence type="ECO:0000313" key="4">
    <source>
        <dbReference type="Proteomes" id="UP000321224"/>
    </source>
</evidence>
<dbReference type="EMBL" id="FNAJ01000002">
    <property type="protein sequence ID" value="SDD65270.1"/>
    <property type="molecule type" value="Genomic_DNA"/>
</dbReference>
<evidence type="ECO:0000313" key="3">
    <source>
        <dbReference type="Proteomes" id="UP000198717"/>
    </source>
</evidence>
<organism evidence="1 4">
    <name type="scientific">Myxococcus virescens</name>
    <dbReference type="NCBI Taxonomy" id="83456"/>
    <lineage>
        <taxon>Bacteria</taxon>
        <taxon>Pseudomonadati</taxon>
        <taxon>Myxococcota</taxon>
        <taxon>Myxococcia</taxon>
        <taxon>Myxococcales</taxon>
        <taxon>Cystobacterineae</taxon>
        <taxon>Myxococcaceae</taxon>
        <taxon>Myxococcus</taxon>
    </lineage>
</organism>
<reference evidence="2 3" key="1">
    <citation type="submission" date="2016-10" db="EMBL/GenBank/DDBJ databases">
        <authorList>
            <person name="Varghese N."/>
            <person name="Submissions S."/>
        </authorList>
    </citation>
    <scope>NUCLEOTIDE SEQUENCE [LARGE SCALE GENOMIC DNA]</scope>
    <source>
        <strain evidence="2 3">DSM 2260</strain>
    </source>
</reference>
<gene>
    <name evidence="1" type="ORF">MVI01_69920</name>
    <name evidence="2" type="ORF">SAMN04488504_102133</name>
</gene>
<accession>A0A511HNN3</accession>
<reference evidence="1 4" key="2">
    <citation type="submission" date="2019-07" db="EMBL/GenBank/DDBJ databases">
        <title>Whole genome shotgun sequence of Myxococcus virescens NBRC 100334.</title>
        <authorList>
            <person name="Hosoyama A."/>
            <person name="Uohara A."/>
            <person name="Ohji S."/>
            <person name="Ichikawa N."/>
        </authorList>
    </citation>
    <scope>NUCLEOTIDE SEQUENCE [LARGE SCALE GENOMIC DNA]</scope>
    <source>
        <strain evidence="1 4">NBRC 100334</strain>
    </source>
</reference>
<dbReference type="Proteomes" id="UP000321224">
    <property type="component" value="Unassembled WGS sequence"/>
</dbReference>
<name>A0A511HNN3_9BACT</name>
<keyword evidence="3" id="KW-1185">Reference proteome</keyword>
<evidence type="ECO:0000313" key="2">
    <source>
        <dbReference type="EMBL" id="SDD65270.1"/>
    </source>
</evidence>
<protein>
    <recommendedName>
        <fullName evidence="5">DUF3168 domain-containing protein</fullName>
    </recommendedName>
</protein>
<dbReference type="EMBL" id="BJVY01000063">
    <property type="protein sequence ID" value="GEL75208.1"/>
    <property type="molecule type" value="Genomic_DNA"/>
</dbReference>
<dbReference type="Proteomes" id="UP000198717">
    <property type="component" value="Unassembled WGS sequence"/>
</dbReference>
<dbReference type="AlphaFoldDB" id="A0A511HNN3"/>
<evidence type="ECO:0008006" key="5">
    <source>
        <dbReference type="Google" id="ProtNLM"/>
    </source>
</evidence>
<dbReference type="RefSeq" id="WP_090487439.1">
    <property type="nucleotide sequence ID" value="NZ_BJVY01000063.1"/>
</dbReference>
<sequence length="136" mass="14558">MTQDPESDVATFLAGAGLSLVVGTNLFKGPVRPASDVIPQACVFVRVDAGAEPEPYLGGRTTGSVYEADVEVLIRGEPDRYDAPRQVARAVLVALQKASLPGYFSCVVAQSQPDYLDQDDNQCHEFAVDVTLSWVA</sequence>
<proteinExistence type="predicted"/>
<evidence type="ECO:0000313" key="1">
    <source>
        <dbReference type="EMBL" id="GEL75208.1"/>
    </source>
</evidence>